<feature type="transmembrane region" description="Helical" evidence="2">
    <location>
        <begin position="58"/>
        <end position="84"/>
    </location>
</feature>
<proteinExistence type="predicted"/>
<evidence type="ECO:0000256" key="1">
    <source>
        <dbReference type="SAM" id="MobiDB-lite"/>
    </source>
</evidence>
<dbReference type="RefSeq" id="WP_016464846.1">
    <property type="nucleotide sequence ID" value="NZ_CP025299.1"/>
</dbReference>
<organism evidence="3 4">
    <name type="scientific">Microbacterium hominis</name>
    <dbReference type="NCBI Taxonomy" id="162426"/>
    <lineage>
        <taxon>Bacteria</taxon>
        <taxon>Bacillati</taxon>
        <taxon>Actinomycetota</taxon>
        <taxon>Actinomycetes</taxon>
        <taxon>Micrococcales</taxon>
        <taxon>Microbacteriaceae</taxon>
        <taxon>Microbacterium</taxon>
    </lineage>
</organism>
<dbReference type="EMBL" id="CP025299">
    <property type="protein sequence ID" value="AUG29451.1"/>
    <property type="molecule type" value="Genomic_DNA"/>
</dbReference>
<dbReference type="AlphaFoldDB" id="A0A2K9DBH6"/>
<gene>
    <name evidence="3" type="ORF">CXR34_08225</name>
</gene>
<protein>
    <submittedName>
        <fullName evidence="3">Uncharacterized protein</fullName>
    </submittedName>
</protein>
<feature type="transmembrane region" description="Helical" evidence="2">
    <location>
        <begin position="26"/>
        <end position="46"/>
    </location>
</feature>
<feature type="transmembrane region" description="Helical" evidence="2">
    <location>
        <begin position="120"/>
        <end position="142"/>
    </location>
</feature>
<feature type="region of interest" description="Disordered" evidence="1">
    <location>
        <begin position="83"/>
        <end position="115"/>
    </location>
</feature>
<accession>A0A2K9DBH6</accession>
<sequence>MRCISVDTTGLVVDTFFKALSMVTPVLSVILIGVGLLSMIIGATRWMRDGSYGGGTPLLISGALQVAAGAFLPTIVNSIANAIAGTDDPQPEPSGSSSPSALPTSTPSPTSPPSQTTGDLTWLLTVLGIVAALILVVALIALSSHVTGRARRSIRASRTQAATERATRDRLTAAWQGFHDRHDELLRKILHSETNWDSLFFHPALTDPNVPETYRMLLAMRAAGVLRDTAGELPIALSEDTDLLELPYPKAVVEFNLAWDAAERNARRLGQKGIPVAERTLIKEIRTLLDLAENSAASQTERSLSYRRALKLIESLESVHVPPRAVAQLEGRQKLAVEGPRS</sequence>
<keyword evidence="2" id="KW-0472">Membrane</keyword>
<dbReference type="KEGG" id="mhos:CXR34_08225"/>
<feature type="compositionally biased region" description="Low complexity" evidence="1">
    <location>
        <begin position="93"/>
        <end position="115"/>
    </location>
</feature>
<name>A0A2K9DBH6_9MICO</name>
<evidence type="ECO:0000313" key="3">
    <source>
        <dbReference type="EMBL" id="AUG29451.1"/>
    </source>
</evidence>
<dbReference type="Proteomes" id="UP000233276">
    <property type="component" value="Chromosome"/>
</dbReference>
<keyword evidence="2" id="KW-0812">Transmembrane</keyword>
<evidence type="ECO:0000313" key="4">
    <source>
        <dbReference type="Proteomes" id="UP000233276"/>
    </source>
</evidence>
<evidence type="ECO:0000256" key="2">
    <source>
        <dbReference type="SAM" id="Phobius"/>
    </source>
</evidence>
<reference evidence="3 4" key="1">
    <citation type="submission" date="2017-12" db="EMBL/GenBank/DDBJ databases">
        <title>Isolation and characterization of estrogens degradatiion strain Microbacterium hominis SJTG1.</title>
        <authorList>
            <person name="Xiong W."/>
            <person name="Yin C."/>
            <person name="Zheng D."/>
            <person name="Liang R."/>
        </authorList>
    </citation>
    <scope>NUCLEOTIDE SEQUENCE [LARGE SCALE GENOMIC DNA]</scope>
    <source>
        <strain evidence="3 4">SJTG1</strain>
    </source>
</reference>
<keyword evidence="2" id="KW-1133">Transmembrane helix</keyword>